<dbReference type="SUPFAM" id="SSF52980">
    <property type="entry name" value="Restriction endonuclease-like"/>
    <property type="match status" value="1"/>
</dbReference>
<feature type="domain" description="Restriction endonuclease type IV Mrr" evidence="1">
    <location>
        <begin position="126"/>
        <end position="244"/>
    </location>
</feature>
<dbReference type="InterPro" id="IPR007560">
    <property type="entry name" value="Restrct_endonuc_IV_Mrr"/>
</dbReference>
<dbReference type="Proteomes" id="UP001595955">
    <property type="component" value="Unassembled WGS sequence"/>
</dbReference>
<dbReference type="EMBL" id="JBHSGF010000005">
    <property type="protein sequence ID" value="MFC4555413.1"/>
    <property type="molecule type" value="Genomic_DNA"/>
</dbReference>
<name>A0ABV9DB64_9MICO</name>
<dbReference type="Gene3D" id="3.40.1350.10">
    <property type="match status" value="1"/>
</dbReference>
<dbReference type="InterPro" id="IPR011335">
    <property type="entry name" value="Restrct_endonuc-II-like"/>
</dbReference>
<keyword evidence="3" id="KW-1185">Reference proteome</keyword>
<dbReference type="PANTHER" id="PTHR30015:SF7">
    <property type="entry name" value="TYPE IV METHYL-DIRECTED RESTRICTION ENZYME ECOKMRR"/>
    <property type="match status" value="1"/>
</dbReference>
<organism evidence="2 3">
    <name type="scientific">Georgenia faecalis</name>
    <dbReference type="NCBI Taxonomy" id="2483799"/>
    <lineage>
        <taxon>Bacteria</taxon>
        <taxon>Bacillati</taxon>
        <taxon>Actinomycetota</taxon>
        <taxon>Actinomycetes</taxon>
        <taxon>Micrococcales</taxon>
        <taxon>Bogoriellaceae</taxon>
        <taxon>Georgenia</taxon>
    </lineage>
</organism>
<sequence>MDAGVLPLLLWRTSQLYAAVHDEDETPERLPNVIVNICPWCAAKTVVTVLSEREFEFLGNDTRRAACPLCGWFAKVDLYVDGESCEKFAPWEETLTVAELRHFDYASSEVASSELAGYIRTNPRALDSLPARRFEQFTADLLADHGYEVALTQHSRDGGVDVFAVDSLNSAPILVQCKHSPKGRTIGVSALRELAGVSIHFETRRVMLVTNSVFSVPLAQEAASYRRHGFEVNLADGGSLLRMLNVYQPELPDLQVLTSVDLEAIARTNTSLMSRND</sequence>
<protein>
    <submittedName>
        <fullName evidence="2">Restriction endonuclease</fullName>
    </submittedName>
</protein>
<keyword evidence="2" id="KW-0378">Hydrolase</keyword>
<evidence type="ECO:0000313" key="3">
    <source>
        <dbReference type="Proteomes" id="UP001595955"/>
    </source>
</evidence>
<dbReference type="Pfam" id="PF04471">
    <property type="entry name" value="Mrr_cat"/>
    <property type="match status" value="1"/>
</dbReference>
<dbReference type="RefSeq" id="WP_244925405.1">
    <property type="nucleotide sequence ID" value="NZ_CP033325.1"/>
</dbReference>
<dbReference type="InterPro" id="IPR011856">
    <property type="entry name" value="tRNA_endonuc-like_dom_sf"/>
</dbReference>
<evidence type="ECO:0000313" key="2">
    <source>
        <dbReference type="EMBL" id="MFC4555413.1"/>
    </source>
</evidence>
<keyword evidence="2" id="KW-0540">Nuclease</keyword>
<dbReference type="InterPro" id="IPR052906">
    <property type="entry name" value="Type_IV_Methyl-Rstrct_Enzyme"/>
</dbReference>
<keyword evidence="2" id="KW-0255">Endonuclease</keyword>
<dbReference type="GO" id="GO:0004519">
    <property type="term" value="F:endonuclease activity"/>
    <property type="evidence" value="ECO:0007669"/>
    <property type="project" value="UniProtKB-KW"/>
</dbReference>
<gene>
    <name evidence="2" type="ORF">ACFO3F_09160</name>
</gene>
<accession>A0ABV9DB64</accession>
<comment type="caution">
    <text evidence="2">The sequence shown here is derived from an EMBL/GenBank/DDBJ whole genome shotgun (WGS) entry which is preliminary data.</text>
</comment>
<reference evidence="3" key="1">
    <citation type="journal article" date="2019" name="Int. J. Syst. Evol. Microbiol.">
        <title>The Global Catalogue of Microorganisms (GCM) 10K type strain sequencing project: providing services to taxonomists for standard genome sequencing and annotation.</title>
        <authorList>
            <consortium name="The Broad Institute Genomics Platform"/>
            <consortium name="The Broad Institute Genome Sequencing Center for Infectious Disease"/>
            <person name="Wu L."/>
            <person name="Ma J."/>
        </authorList>
    </citation>
    <scope>NUCLEOTIDE SEQUENCE [LARGE SCALE GENOMIC DNA]</scope>
    <source>
        <strain evidence="3">JCM 3369</strain>
    </source>
</reference>
<evidence type="ECO:0000259" key="1">
    <source>
        <dbReference type="Pfam" id="PF04471"/>
    </source>
</evidence>
<dbReference type="PANTHER" id="PTHR30015">
    <property type="entry name" value="MRR RESTRICTION SYSTEM PROTEIN"/>
    <property type="match status" value="1"/>
</dbReference>
<proteinExistence type="predicted"/>